<dbReference type="AlphaFoldDB" id="A0A165ZLS4"/>
<dbReference type="SUPFAM" id="SSF53098">
    <property type="entry name" value="Ribonuclease H-like"/>
    <property type="match status" value="1"/>
</dbReference>
<dbReference type="InParanoid" id="A0A165ZLS4"/>
<keyword evidence="5" id="KW-0479">Metal-binding</keyword>
<evidence type="ECO:0000313" key="9">
    <source>
        <dbReference type="EMBL" id="KZV83869.1"/>
    </source>
</evidence>
<dbReference type="Proteomes" id="UP000077266">
    <property type="component" value="Unassembled WGS sequence"/>
</dbReference>
<dbReference type="Pfam" id="PF00075">
    <property type="entry name" value="RNase_H"/>
    <property type="match status" value="1"/>
</dbReference>
<dbReference type="EMBL" id="KV426251">
    <property type="protein sequence ID" value="KZV83869.1"/>
    <property type="molecule type" value="Genomic_DNA"/>
</dbReference>
<evidence type="ECO:0000256" key="6">
    <source>
        <dbReference type="ARBA" id="ARBA00022759"/>
    </source>
</evidence>
<dbReference type="EC" id="3.1.26.4" evidence="3"/>
<reference evidence="9 10" key="1">
    <citation type="journal article" date="2016" name="Mol. Biol. Evol.">
        <title>Comparative Genomics of Early-Diverging Mushroom-Forming Fungi Provides Insights into the Origins of Lignocellulose Decay Capabilities.</title>
        <authorList>
            <person name="Nagy L.G."/>
            <person name="Riley R."/>
            <person name="Tritt A."/>
            <person name="Adam C."/>
            <person name="Daum C."/>
            <person name="Floudas D."/>
            <person name="Sun H."/>
            <person name="Yadav J.S."/>
            <person name="Pangilinan J."/>
            <person name="Larsson K.H."/>
            <person name="Matsuura K."/>
            <person name="Barry K."/>
            <person name="Labutti K."/>
            <person name="Kuo R."/>
            <person name="Ohm R.A."/>
            <person name="Bhattacharya S.S."/>
            <person name="Shirouzu T."/>
            <person name="Yoshinaga Y."/>
            <person name="Martin F.M."/>
            <person name="Grigoriev I.V."/>
            <person name="Hibbett D.S."/>
        </authorList>
    </citation>
    <scope>NUCLEOTIDE SEQUENCE [LARGE SCALE GENOMIC DNA]</scope>
    <source>
        <strain evidence="9 10">HHB12029</strain>
    </source>
</reference>
<dbReference type="InterPro" id="IPR036397">
    <property type="entry name" value="RNaseH_sf"/>
</dbReference>
<organism evidence="9 10">
    <name type="scientific">Exidia glandulosa HHB12029</name>
    <dbReference type="NCBI Taxonomy" id="1314781"/>
    <lineage>
        <taxon>Eukaryota</taxon>
        <taxon>Fungi</taxon>
        <taxon>Dikarya</taxon>
        <taxon>Basidiomycota</taxon>
        <taxon>Agaricomycotina</taxon>
        <taxon>Agaricomycetes</taxon>
        <taxon>Auriculariales</taxon>
        <taxon>Exidiaceae</taxon>
        <taxon>Exidia</taxon>
    </lineage>
</organism>
<dbReference type="PANTHER" id="PTHR10642">
    <property type="entry name" value="RIBONUCLEASE H1"/>
    <property type="match status" value="1"/>
</dbReference>
<sequence length="168" mass="17911">LLHEVCNQTRTWKEAMGELYGPITAVASNPIHVATDGSCIGNGRTRAAAGAGVYWGPGNSKNTSVRLHGALQTNNRAQLLAVLVAIDAADPARKLIIHSDSEYAIRSVAEWAPARAELGWHCTNADLLRSIQESIARRGAAIHFNWVPGHKGNSWNEAADGLAREGAA</sequence>
<gene>
    <name evidence="9" type="ORF">EXIGLDRAFT_592277</name>
</gene>
<evidence type="ECO:0000313" key="10">
    <source>
        <dbReference type="Proteomes" id="UP000077266"/>
    </source>
</evidence>
<dbReference type="GO" id="GO:0043137">
    <property type="term" value="P:DNA replication, removal of RNA primer"/>
    <property type="evidence" value="ECO:0007669"/>
    <property type="project" value="TreeGrafter"/>
</dbReference>
<feature type="non-terminal residue" evidence="9">
    <location>
        <position position="1"/>
    </location>
</feature>
<dbReference type="InterPro" id="IPR002156">
    <property type="entry name" value="RNaseH_domain"/>
</dbReference>
<keyword evidence="7" id="KW-0378">Hydrolase</keyword>
<protein>
    <recommendedName>
        <fullName evidence="3">ribonuclease H</fullName>
        <ecNumber evidence="3">3.1.26.4</ecNumber>
    </recommendedName>
</protein>
<dbReference type="PANTHER" id="PTHR10642:SF26">
    <property type="entry name" value="RIBONUCLEASE H1"/>
    <property type="match status" value="1"/>
</dbReference>
<evidence type="ECO:0000256" key="4">
    <source>
        <dbReference type="ARBA" id="ARBA00022722"/>
    </source>
</evidence>
<evidence type="ECO:0000256" key="5">
    <source>
        <dbReference type="ARBA" id="ARBA00022723"/>
    </source>
</evidence>
<feature type="domain" description="RNase H type-1" evidence="8">
    <location>
        <begin position="27"/>
        <end position="168"/>
    </location>
</feature>
<dbReference type="CDD" id="cd09280">
    <property type="entry name" value="RNase_HI_eukaryote_like"/>
    <property type="match status" value="1"/>
</dbReference>
<keyword evidence="6" id="KW-0255">Endonuclease</keyword>
<dbReference type="InterPro" id="IPR012337">
    <property type="entry name" value="RNaseH-like_sf"/>
</dbReference>
<keyword evidence="4" id="KW-0540">Nuclease</keyword>
<evidence type="ECO:0000259" key="8">
    <source>
        <dbReference type="PROSITE" id="PS50879"/>
    </source>
</evidence>
<dbReference type="Gene3D" id="3.30.420.10">
    <property type="entry name" value="Ribonuclease H-like superfamily/Ribonuclease H"/>
    <property type="match status" value="1"/>
</dbReference>
<evidence type="ECO:0000256" key="1">
    <source>
        <dbReference type="ARBA" id="ARBA00000077"/>
    </source>
</evidence>
<accession>A0A165ZLS4</accession>
<dbReference type="GO" id="GO:0046872">
    <property type="term" value="F:metal ion binding"/>
    <property type="evidence" value="ECO:0007669"/>
    <property type="project" value="UniProtKB-KW"/>
</dbReference>
<evidence type="ECO:0000256" key="7">
    <source>
        <dbReference type="ARBA" id="ARBA00022801"/>
    </source>
</evidence>
<dbReference type="OrthoDB" id="3014286at2759"/>
<dbReference type="GO" id="GO:0003676">
    <property type="term" value="F:nucleic acid binding"/>
    <property type="evidence" value="ECO:0007669"/>
    <property type="project" value="InterPro"/>
</dbReference>
<proteinExistence type="inferred from homology"/>
<comment type="similarity">
    <text evidence="2">Belongs to the RNase H family.</text>
</comment>
<feature type="non-terminal residue" evidence="9">
    <location>
        <position position="168"/>
    </location>
</feature>
<dbReference type="InterPro" id="IPR050092">
    <property type="entry name" value="RNase_H"/>
</dbReference>
<dbReference type="GO" id="GO:0004523">
    <property type="term" value="F:RNA-DNA hybrid ribonuclease activity"/>
    <property type="evidence" value="ECO:0007669"/>
    <property type="project" value="UniProtKB-EC"/>
</dbReference>
<dbReference type="PROSITE" id="PS50879">
    <property type="entry name" value="RNASE_H_1"/>
    <property type="match status" value="1"/>
</dbReference>
<keyword evidence="10" id="KW-1185">Reference proteome</keyword>
<comment type="catalytic activity">
    <reaction evidence="1">
        <text>Endonucleolytic cleavage to 5'-phosphomonoester.</text>
        <dbReference type="EC" id="3.1.26.4"/>
    </reaction>
</comment>
<evidence type="ECO:0000256" key="2">
    <source>
        <dbReference type="ARBA" id="ARBA00005300"/>
    </source>
</evidence>
<name>A0A165ZLS4_EXIGL</name>
<evidence type="ECO:0000256" key="3">
    <source>
        <dbReference type="ARBA" id="ARBA00012180"/>
    </source>
</evidence>
<dbReference type="STRING" id="1314781.A0A165ZLS4"/>